<dbReference type="InterPro" id="IPR012165">
    <property type="entry name" value="Cyt_c3_hydrogenase_gsu"/>
</dbReference>
<comment type="caution">
    <text evidence="4">The sequence shown here is derived from an EMBL/GenBank/DDBJ whole genome shotgun (WGS) entry which is preliminary data.</text>
</comment>
<evidence type="ECO:0000259" key="3">
    <source>
        <dbReference type="PROSITE" id="PS51384"/>
    </source>
</evidence>
<keyword evidence="2" id="KW-0479">Metal-binding</keyword>
<dbReference type="GO" id="GO:0006221">
    <property type="term" value="P:pyrimidine nucleotide biosynthetic process"/>
    <property type="evidence" value="ECO:0007669"/>
    <property type="project" value="InterPro"/>
</dbReference>
<keyword evidence="4" id="KW-0560">Oxidoreductase</keyword>
<dbReference type="SUPFAM" id="SSF52343">
    <property type="entry name" value="Ferredoxin reductase-like, C-terminal NADP-linked domain"/>
    <property type="match status" value="1"/>
</dbReference>
<dbReference type="OrthoDB" id="9778346at2"/>
<keyword evidence="2" id="KW-0001">2Fe-2S</keyword>
<dbReference type="Gene3D" id="3.40.50.80">
    <property type="entry name" value="Nucleotide-binding domain of ferredoxin-NADP reductase (FNR) module"/>
    <property type="match status" value="1"/>
</dbReference>
<dbReference type="PANTHER" id="PTHR43513">
    <property type="entry name" value="DIHYDROOROTATE DEHYDROGENASE B (NAD(+)), ELECTRON TRANSFER SUBUNIT"/>
    <property type="match status" value="1"/>
</dbReference>
<dbReference type="PROSITE" id="PS51384">
    <property type="entry name" value="FAD_FR"/>
    <property type="match status" value="1"/>
</dbReference>
<dbReference type="InterPro" id="IPR017938">
    <property type="entry name" value="Riboflavin_synthase-like_b-brl"/>
</dbReference>
<dbReference type="Gene3D" id="2.40.30.10">
    <property type="entry name" value="Translation factors"/>
    <property type="match status" value="1"/>
</dbReference>
<dbReference type="GO" id="GO:0050660">
    <property type="term" value="F:flavin adenine dinucleotide binding"/>
    <property type="evidence" value="ECO:0007669"/>
    <property type="project" value="InterPro"/>
</dbReference>
<proteinExistence type="predicted"/>
<keyword evidence="1" id="KW-0274">FAD</keyword>
<dbReference type="Proteomes" id="UP000053937">
    <property type="component" value="Unassembled WGS sequence"/>
</dbReference>
<dbReference type="GO" id="GO:0051537">
    <property type="term" value="F:2 iron, 2 sulfur cluster binding"/>
    <property type="evidence" value="ECO:0007669"/>
    <property type="project" value="UniProtKB-KW"/>
</dbReference>
<protein>
    <submittedName>
        <fullName evidence="4">Ferredoxin-NADP reductase</fullName>
        <ecNumber evidence="4">1.18.1.2</ecNumber>
    </submittedName>
</protein>
<dbReference type="RefSeq" id="WP_059138766.1">
    <property type="nucleotide sequence ID" value="NZ_LMBR01000095.1"/>
</dbReference>
<gene>
    <name evidence="4" type="ORF">ASB62_04230</name>
</gene>
<dbReference type="PIRSF" id="PIRSF006816">
    <property type="entry name" value="Cyc3_hyd_g"/>
    <property type="match status" value="1"/>
</dbReference>
<feature type="domain" description="FAD-binding FR-type" evidence="3">
    <location>
        <begin position="1"/>
        <end position="95"/>
    </location>
</feature>
<dbReference type="InterPro" id="IPR019480">
    <property type="entry name" value="Dihydroorotate_DH_Fe-S-bd"/>
</dbReference>
<sequence length="281" mass="30416">MYNIVSAIFLAENIKKIEIQAPRIAKKRKAGQFVMIRAGEHGERIPLTIAGSDPEKGTITIIVQGMGKSTRELNLKETGDTIHDIVGPLGTPSHIEKFGTAVSIGGGVGTAIAYPTAVALKEAGNYVITINGARTRDLVILEDEMKAVSDEAYITTDDGSYGFHGFVTQKLQELIDSGKPIDYVLAIGPIPMMKAVAEVTRPYGIPTVVSLNPVMVDGTGMCGGCRVTVDNETRFACVDGPEFDAHKVDFKNLSDRNRMYLPEEKQSVEAFSHKCHLGQLH</sequence>
<dbReference type="CDD" id="cd06219">
    <property type="entry name" value="DHOD_e_trans_like1"/>
    <property type="match status" value="1"/>
</dbReference>
<dbReference type="InterPro" id="IPR039261">
    <property type="entry name" value="FNR_nucleotide-bd"/>
</dbReference>
<dbReference type="InterPro" id="IPR050353">
    <property type="entry name" value="PyrK_electron_transfer"/>
</dbReference>
<dbReference type="Pfam" id="PF10418">
    <property type="entry name" value="DHODB_Fe-S_bind"/>
    <property type="match status" value="1"/>
</dbReference>
<dbReference type="GO" id="GO:0004324">
    <property type="term" value="F:ferredoxin-NADP+ reductase activity"/>
    <property type="evidence" value="ECO:0007669"/>
    <property type="project" value="UniProtKB-EC"/>
</dbReference>
<dbReference type="EMBL" id="LMBR01000095">
    <property type="protein sequence ID" value="KUL30446.1"/>
    <property type="molecule type" value="Genomic_DNA"/>
</dbReference>
<evidence type="ECO:0000256" key="2">
    <source>
        <dbReference type="PIRSR" id="PIRSR006816-2"/>
    </source>
</evidence>
<dbReference type="InterPro" id="IPR017927">
    <property type="entry name" value="FAD-bd_FR_type"/>
</dbReference>
<comment type="cofactor">
    <cofactor evidence="1">
        <name>FAD</name>
        <dbReference type="ChEBI" id="CHEBI:57692"/>
    </cofactor>
    <text evidence="1">Binds 1 FAD per subunit.</text>
</comment>
<comment type="cofactor">
    <cofactor evidence="2">
        <name>[2Fe-2S] cluster</name>
        <dbReference type="ChEBI" id="CHEBI:190135"/>
    </cofactor>
    <text evidence="2">Binds 1 [2Fe-2S] cluster per subunit.</text>
</comment>
<feature type="binding site" evidence="2">
    <location>
        <position position="237"/>
    </location>
    <ligand>
        <name>[2Fe-2S] cluster</name>
        <dbReference type="ChEBI" id="CHEBI:190135"/>
    </ligand>
</feature>
<dbReference type="SUPFAM" id="SSF63380">
    <property type="entry name" value="Riboflavin synthase domain-like"/>
    <property type="match status" value="1"/>
</dbReference>
<dbReference type="AlphaFoldDB" id="A0A124G9X3"/>
<name>A0A124G9X3_CHLLI</name>
<organism evidence="4 5">
    <name type="scientific">Chlorobium limicola</name>
    <dbReference type="NCBI Taxonomy" id="1092"/>
    <lineage>
        <taxon>Bacteria</taxon>
        <taxon>Pseudomonadati</taxon>
        <taxon>Chlorobiota</taxon>
        <taxon>Chlorobiia</taxon>
        <taxon>Chlorobiales</taxon>
        <taxon>Chlorobiaceae</taxon>
        <taxon>Chlorobium/Pelodictyon group</taxon>
        <taxon>Chlorobium</taxon>
    </lineage>
</organism>
<evidence type="ECO:0000313" key="4">
    <source>
        <dbReference type="EMBL" id="KUL30446.1"/>
    </source>
</evidence>
<accession>A0A124G9X3</accession>
<keyword evidence="5" id="KW-1185">Reference proteome</keyword>
<dbReference type="GO" id="GO:0046872">
    <property type="term" value="F:metal ion binding"/>
    <property type="evidence" value="ECO:0007669"/>
    <property type="project" value="UniProtKB-KW"/>
</dbReference>
<feature type="binding site" evidence="2">
    <location>
        <position position="225"/>
    </location>
    <ligand>
        <name>[2Fe-2S] cluster</name>
        <dbReference type="ChEBI" id="CHEBI:190135"/>
    </ligand>
</feature>
<keyword evidence="2" id="KW-0408">Iron</keyword>
<dbReference type="PANTHER" id="PTHR43513:SF3">
    <property type="entry name" value="DIHYDROOROTATE DEHYDROGENASE B (NAD(+)), ELECTRON TRANSFER SUBUNIT-RELATED"/>
    <property type="match status" value="1"/>
</dbReference>
<feature type="binding site" evidence="1">
    <location>
        <begin position="62"/>
        <end position="64"/>
    </location>
    <ligand>
        <name>FAD</name>
        <dbReference type="ChEBI" id="CHEBI:57692"/>
    </ligand>
</feature>
<dbReference type="NCBIfam" id="NF004862">
    <property type="entry name" value="PRK06222.1"/>
    <property type="match status" value="1"/>
</dbReference>
<evidence type="ECO:0000313" key="5">
    <source>
        <dbReference type="Proteomes" id="UP000053937"/>
    </source>
</evidence>
<evidence type="ECO:0000256" key="1">
    <source>
        <dbReference type="PIRSR" id="PIRSR006816-1"/>
    </source>
</evidence>
<keyword evidence="1" id="KW-0285">Flavoprotein</keyword>
<dbReference type="EC" id="1.18.1.2" evidence="4"/>
<reference evidence="4 5" key="1">
    <citation type="submission" date="2015-10" db="EMBL/GenBank/DDBJ databases">
        <title>Draft Genome Sequence of Chlorobium limicola strain Frasassi Growing under Artificial Lighting in the Frasassi Cave System.</title>
        <authorList>
            <person name="Mansor M."/>
            <person name="Macalady J."/>
        </authorList>
    </citation>
    <scope>NUCLEOTIDE SEQUENCE [LARGE SCALE GENOMIC DNA]</scope>
    <source>
        <strain evidence="4 5">Frasassi</strain>
    </source>
</reference>
<feature type="binding site" evidence="2">
    <location>
        <position position="222"/>
    </location>
    <ligand>
        <name>[2Fe-2S] cluster</name>
        <dbReference type="ChEBI" id="CHEBI:190135"/>
    </ligand>
</feature>
<keyword evidence="2" id="KW-0411">Iron-sulfur</keyword>